<dbReference type="InterPro" id="IPR011009">
    <property type="entry name" value="Kinase-like_dom_sf"/>
</dbReference>
<dbReference type="Gene3D" id="1.10.510.10">
    <property type="entry name" value="Transferase(Phosphotransferase) domain 1"/>
    <property type="match status" value="1"/>
</dbReference>
<protein>
    <submittedName>
        <fullName evidence="2">Leucine-rich repeat receptor-like serine/threonine-protein kinase BAM1</fullName>
    </submittedName>
</protein>
<accession>A0AAW2JMP6</accession>
<dbReference type="EMBL" id="JACGWM010000989">
    <property type="protein sequence ID" value="KAL0295614.1"/>
    <property type="molecule type" value="Genomic_DNA"/>
</dbReference>
<dbReference type="PROSITE" id="PS00108">
    <property type="entry name" value="PROTEIN_KINASE_ST"/>
    <property type="match status" value="1"/>
</dbReference>
<name>A0AAW2JMP6_9LAMI</name>
<evidence type="ECO:0000259" key="1">
    <source>
        <dbReference type="PROSITE" id="PS50011"/>
    </source>
</evidence>
<dbReference type="InterPro" id="IPR000719">
    <property type="entry name" value="Prot_kinase_dom"/>
</dbReference>
<keyword evidence="2" id="KW-0418">Kinase</keyword>
<dbReference type="GO" id="GO:0004672">
    <property type="term" value="F:protein kinase activity"/>
    <property type="evidence" value="ECO:0007669"/>
    <property type="project" value="InterPro"/>
</dbReference>
<reference evidence="2" key="1">
    <citation type="submission" date="2020-06" db="EMBL/GenBank/DDBJ databases">
        <authorList>
            <person name="Li T."/>
            <person name="Hu X."/>
            <person name="Zhang T."/>
            <person name="Song X."/>
            <person name="Zhang H."/>
            <person name="Dai N."/>
            <person name="Sheng W."/>
            <person name="Hou X."/>
            <person name="Wei L."/>
        </authorList>
    </citation>
    <scope>NUCLEOTIDE SEQUENCE</scope>
    <source>
        <strain evidence="2">KEN8</strain>
        <tissue evidence="2">Leaf</tissue>
    </source>
</reference>
<dbReference type="SUPFAM" id="SSF56112">
    <property type="entry name" value="Protein kinase-like (PK-like)"/>
    <property type="match status" value="1"/>
</dbReference>
<comment type="caution">
    <text evidence="2">The sequence shown here is derived from an EMBL/GenBank/DDBJ whole genome shotgun (WGS) entry which is preliminary data.</text>
</comment>
<feature type="domain" description="Protein kinase" evidence="1">
    <location>
        <begin position="1"/>
        <end position="115"/>
    </location>
</feature>
<dbReference type="InterPro" id="IPR008271">
    <property type="entry name" value="Ser/Thr_kinase_AS"/>
</dbReference>
<reference evidence="2" key="2">
    <citation type="journal article" date="2024" name="Plant">
        <title>Genomic evolution and insights into agronomic trait innovations of Sesamum species.</title>
        <authorList>
            <person name="Miao H."/>
            <person name="Wang L."/>
            <person name="Qu L."/>
            <person name="Liu H."/>
            <person name="Sun Y."/>
            <person name="Le M."/>
            <person name="Wang Q."/>
            <person name="Wei S."/>
            <person name="Zheng Y."/>
            <person name="Lin W."/>
            <person name="Duan Y."/>
            <person name="Cao H."/>
            <person name="Xiong S."/>
            <person name="Wang X."/>
            <person name="Wei L."/>
            <person name="Li C."/>
            <person name="Ma Q."/>
            <person name="Ju M."/>
            <person name="Zhao R."/>
            <person name="Li G."/>
            <person name="Mu C."/>
            <person name="Tian Q."/>
            <person name="Mei H."/>
            <person name="Zhang T."/>
            <person name="Gao T."/>
            <person name="Zhang H."/>
        </authorList>
    </citation>
    <scope>NUCLEOTIDE SEQUENCE</scope>
    <source>
        <strain evidence="2">KEN8</strain>
    </source>
</reference>
<sequence>MHHDCTPPIIHRDVKSSNILLDSDFEPKIADFGLAKILIKKNEPNTMSAVAGSFGYIAPEYAYTTKVNEKIDVYSFGVVLLELVTGREPNCGDEHTSLAEWAWKHYGEKSLLQTF</sequence>
<dbReference type="GO" id="GO:0005524">
    <property type="term" value="F:ATP binding"/>
    <property type="evidence" value="ECO:0007669"/>
    <property type="project" value="InterPro"/>
</dbReference>
<dbReference type="Pfam" id="PF00069">
    <property type="entry name" value="Pkinase"/>
    <property type="match status" value="1"/>
</dbReference>
<dbReference type="PANTHER" id="PTHR47987:SF13">
    <property type="entry name" value="RECEPTOR-LIKE CYTOSOLIC SERINE_THREONINE-PROTEIN KINASE RBK2"/>
    <property type="match status" value="1"/>
</dbReference>
<keyword evidence="2" id="KW-0675">Receptor</keyword>
<evidence type="ECO:0000313" key="2">
    <source>
        <dbReference type="EMBL" id="KAL0295614.1"/>
    </source>
</evidence>
<proteinExistence type="predicted"/>
<keyword evidence="2" id="KW-0808">Transferase</keyword>
<dbReference type="PROSITE" id="PS50011">
    <property type="entry name" value="PROTEIN_KINASE_DOM"/>
    <property type="match status" value="1"/>
</dbReference>
<gene>
    <name evidence="2" type="ORF">Scaly_3097100</name>
</gene>
<organism evidence="2">
    <name type="scientific">Sesamum calycinum</name>
    <dbReference type="NCBI Taxonomy" id="2727403"/>
    <lineage>
        <taxon>Eukaryota</taxon>
        <taxon>Viridiplantae</taxon>
        <taxon>Streptophyta</taxon>
        <taxon>Embryophyta</taxon>
        <taxon>Tracheophyta</taxon>
        <taxon>Spermatophyta</taxon>
        <taxon>Magnoliopsida</taxon>
        <taxon>eudicotyledons</taxon>
        <taxon>Gunneridae</taxon>
        <taxon>Pentapetalae</taxon>
        <taxon>asterids</taxon>
        <taxon>lamiids</taxon>
        <taxon>Lamiales</taxon>
        <taxon>Pedaliaceae</taxon>
        <taxon>Sesamum</taxon>
    </lineage>
</organism>
<dbReference type="PANTHER" id="PTHR47987">
    <property type="entry name" value="OS08G0249100 PROTEIN"/>
    <property type="match status" value="1"/>
</dbReference>
<dbReference type="AlphaFoldDB" id="A0AAW2JMP6"/>
<dbReference type="InterPro" id="IPR046958">
    <property type="entry name" value="RBK1/2/STUNTED"/>
</dbReference>